<protein>
    <submittedName>
        <fullName evidence="1">Uncharacterized protein</fullName>
    </submittedName>
</protein>
<evidence type="ECO:0000313" key="1">
    <source>
        <dbReference type="EMBL" id="KAL1256195.1"/>
    </source>
</evidence>
<proteinExistence type="predicted"/>
<evidence type="ECO:0000313" key="2">
    <source>
        <dbReference type="Proteomes" id="UP001558613"/>
    </source>
</evidence>
<name>A0ABR3LV51_9TELE</name>
<comment type="caution">
    <text evidence="1">The sequence shown here is derived from an EMBL/GenBank/DDBJ whole genome shotgun (WGS) entry which is preliminary data.</text>
</comment>
<gene>
    <name evidence="1" type="ORF">QQF64_011740</name>
</gene>
<reference evidence="1 2" key="1">
    <citation type="submission" date="2023-09" db="EMBL/GenBank/DDBJ databases">
        <authorList>
            <person name="Wang M."/>
        </authorList>
    </citation>
    <scope>NUCLEOTIDE SEQUENCE [LARGE SCALE GENOMIC DNA]</scope>
    <source>
        <strain evidence="1">GT-2023</strain>
        <tissue evidence="1">Liver</tissue>
    </source>
</reference>
<keyword evidence="2" id="KW-1185">Reference proteome</keyword>
<dbReference type="EMBL" id="JAYMGO010000018">
    <property type="protein sequence ID" value="KAL1256195.1"/>
    <property type="molecule type" value="Genomic_DNA"/>
</dbReference>
<dbReference type="Proteomes" id="UP001558613">
    <property type="component" value="Unassembled WGS sequence"/>
</dbReference>
<accession>A0ABR3LV51</accession>
<organism evidence="1 2">
    <name type="scientific">Cirrhinus molitorella</name>
    <name type="common">mud carp</name>
    <dbReference type="NCBI Taxonomy" id="172907"/>
    <lineage>
        <taxon>Eukaryota</taxon>
        <taxon>Metazoa</taxon>
        <taxon>Chordata</taxon>
        <taxon>Craniata</taxon>
        <taxon>Vertebrata</taxon>
        <taxon>Euteleostomi</taxon>
        <taxon>Actinopterygii</taxon>
        <taxon>Neopterygii</taxon>
        <taxon>Teleostei</taxon>
        <taxon>Ostariophysi</taxon>
        <taxon>Cypriniformes</taxon>
        <taxon>Cyprinidae</taxon>
        <taxon>Labeoninae</taxon>
        <taxon>Labeonini</taxon>
        <taxon>Cirrhinus</taxon>
    </lineage>
</organism>
<sequence length="117" mass="13268">MGSMRSSLICLRSGMPGISHPGRYKDMSDACVYVKEQLPSECVLAAGARLLWIFESNLKRFVKTQWKCVNGVQQDCGKEPHEFYESIDRHILRLIEIFQSKRGNVGQLLTSFTTNQG</sequence>